<dbReference type="InterPro" id="IPR002539">
    <property type="entry name" value="MaoC-like_dom"/>
</dbReference>
<gene>
    <name evidence="10" type="ORF">LH706_07755</name>
    <name evidence="3" type="ORF">PSS4_v1_1330054</name>
    <name evidence="9" type="ORF">RD1301_v1_210019</name>
    <name evidence="2" type="ORF">RSP824_06880</name>
    <name evidence="4" type="ORF">RUN1744_v1_350036</name>
    <name evidence="5" type="ORF">RUN1985_v1_290191</name>
    <name evidence="8" type="ORF">RUN215_v1_180198</name>
    <name evidence="6" type="ORF">TD1301_v1_10029</name>
    <name evidence="7" type="ORF">TF3108_v1_330036</name>
</gene>
<evidence type="ECO:0000313" key="4">
    <source>
        <dbReference type="EMBL" id="CUV23129.1"/>
    </source>
</evidence>
<sequence length="162" mass="17794">MRVIESLDALRGLIGQEVAVSDWVEITQQQVNQFAEATGDRQWIHVDVERARRESPFGAPVAHGFLTLSLLPALMQSALDMPDVKMGVNYGLNKVRFPAPVPVGSRLRARVSLLEMEMLPPLQPSPDAPALTGAQMTWGVTIECEGQARPVCVAESISRRYS</sequence>
<evidence type="ECO:0000313" key="2">
    <source>
        <dbReference type="EMBL" id="AYA46234.1"/>
    </source>
</evidence>
<dbReference type="EMBL" id="LN899820">
    <property type="protein sequence ID" value="CUV53877.1"/>
    <property type="molecule type" value="Genomic_DNA"/>
</dbReference>
<dbReference type="PANTHER" id="PTHR42993:SF1">
    <property type="entry name" value="MAOC-LIKE DEHYDRATASE DOMAIN-CONTAINING PROTEIN"/>
    <property type="match status" value="1"/>
</dbReference>
<dbReference type="CDD" id="cd03450">
    <property type="entry name" value="NodN"/>
    <property type="match status" value="1"/>
</dbReference>
<dbReference type="EMBL" id="LN899826">
    <property type="protein sequence ID" value="CUV39790.1"/>
    <property type="molecule type" value="Genomic_DNA"/>
</dbReference>
<reference evidence="11" key="3">
    <citation type="submission" date="2018-01" db="EMBL/GenBank/DDBJ databases">
        <title>Raltonia solanacearum P824 infects blueberry.</title>
        <authorList>
            <person name="Bocsanczy A.M."/>
            <person name="Norman D.J."/>
        </authorList>
    </citation>
    <scope>NUCLEOTIDE SEQUENCE [LARGE SCALE GENOMIC DNA]</scope>
    <source>
        <strain evidence="11">P824</strain>
    </source>
</reference>
<dbReference type="PANTHER" id="PTHR42993">
    <property type="entry name" value="MAOC-LIKE DEHYDRATASE DOMAIN-CONTAINING PROTEIN"/>
    <property type="match status" value="1"/>
</dbReference>
<name>A0A0K1ZJ93_RALSL</name>
<evidence type="ECO:0000313" key="9">
    <source>
        <dbReference type="EMBL" id="CUV59036.1"/>
    </source>
</evidence>
<dbReference type="EMBL" id="LN899822">
    <property type="protein sequence ID" value="CUV59036.1"/>
    <property type="molecule type" value="Genomic_DNA"/>
</dbReference>
<keyword evidence="9" id="KW-0456">Lyase</keyword>
<dbReference type="EC" id="4.2.1.17" evidence="9"/>
<dbReference type="EMBL" id="CP025741">
    <property type="protein sequence ID" value="AYA46234.1"/>
    <property type="molecule type" value="Genomic_DNA"/>
</dbReference>
<evidence type="ECO:0000313" key="7">
    <source>
        <dbReference type="EMBL" id="CUV39790.1"/>
    </source>
</evidence>
<reference evidence="10" key="4">
    <citation type="submission" date="2021-10" db="EMBL/GenBank/DDBJ databases">
        <title>Complete genome sequences of five Ralstonia solancearum strains isolated from sunflower.</title>
        <authorList>
            <person name="She X."/>
            <person name="He Z."/>
        </authorList>
    </citation>
    <scope>NUCLEOTIDE SEQUENCE</scope>
    <source>
        <strain evidence="10">RS638</strain>
    </source>
</reference>
<dbReference type="InterPro" id="IPR029069">
    <property type="entry name" value="HotDog_dom_sf"/>
</dbReference>
<dbReference type="AlphaFoldDB" id="A0A0K1ZJ93"/>
<evidence type="ECO:0000313" key="11">
    <source>
        <dbReference type="Proteomes" id="UP000262427"/>
    </source>
</evidence>
<dbReference type="PATRIC" id="fig|305.107.peg.5071"/>
<reference evidence="2" key="2">
    <citation type="submission" date="2018-01" db="EMBL/GenBank/DDBJ databases">
        <title>Ralstonia pseudosolanacearum P824 infects blueberry.</title>
        <authorList>
            <person name="Bocsanczy A.M."/>
            <person name="Norman D.J."/>
        </authorList>
    </citation>
    <scope>NUCLEOTIDE SEQUENCE</scope>
    <source>
        <strain evidence="2">P824</strain>
    </source>
</reference>
<dbReference type="Gene3D" id="3.10.129.10">
    <property type="entry name" value="Hotdog Thioesterase"/>
    <property type="match status" value="1"/>
</dbReference>
<evidence type="ECO:0000313" key="3">
    <source>
        <dbReference type="EMBL" id="CUV20113.1"/>
    </source>
</evidence>
<dbReference type="GO" id="GO:0004300">
    <property type="term" value="F:enoyl-CoA hydratase activity"/>
    <property type="evidence" value="ECO:0007669"/>
    <property type="project" value="UniProtKB-EC"/>
</dbReference>
<dbReference type="Proteomes" id="UP000262427">
    <property type="component" value="Chromosome CM"/>
</dbReference>
<dbReference type="SUPFAM" id="SSF54637">
    <property type="entry name" value="Thioesterase/thiol ester dehydrase-isomerase"/>
    <property type="match status" value="1"/>
</dbReference>
<dbReference type="EMBL" id="CP085043">
    <property type="protein sequence ID" value="UZF16318.1"/>
    <property type="molecule type" value="Genomic_DNA"/>
</dbReference>
<evidence type="ECO:0000259" key="1">
    <source>
        <dbReference type="Pfam" id="PF01575"/>
    </source>
</evidence>
<evidence type="ECO:0000313" key="10">
    <source>
        <dbReference type="EMBL" id="UZF16318.1"/>
    </source>
</evidence>
<dbReference type="EMBL" id="LN899823">
    <property type="protein sequence ID" value="CUV23129.1"/>
    <property type="molecule type" value="Genomic_DNA"/>
</dbReference>
<feature type="domain" description="MaoC-like" evidence="1">
    <location>
        <begin position="14"/>
        <end position="116"/>
    </location>
</feature>
<accession>A0A0K1ZJ93</accession>
<evidence type="ECO:0000313" key="6">
    <source>
        <dbReference type="EMBL" id="CUV32277.1"/>
    </source>
</evidence>
<proteinExistence type="predicted"/>
<dbReference type="InterPro" id="IPR039375">
    <property type="entry name" value="NodN-like"/>
</dbReference>
<dbReference type="EMBL" id="LN899824">
    <property type="protein sequence ID" value="CUV29041.1"/>
    <property type="molecule type" value="Genomic_DNA"/>
</dbReference>
<dbReference type="Pfam" id="PF01575">
    <property type="entry name" value="MaoC_dehydratas"/>
    <property type="match status" value="1"/>
</dbReference>
<organism evidence="9">
    <name type="scientific">Ralstonia solanacearum</name>
    <name type="common">Pseudomonas solanacearum</name>
    <dbReference type="NCBI Taxonomy" id="305"/>
    <lineage>
        <taxon>Bacteria</taxon>
        <taxon>Pseudomonadati</taxon>
        <taxon>Pseudomonadota</taxon>
        <taxon>Betaproteobacteria</taxon>
        <taxon>Burkholderiales</taxon>
        <taxon>Burkholderiaceae</taxon>
        <taxon>Ralstonia</taxon>
        <taxon>Ralstonia solanacearum species complex</taxon>
    </lineage>
</organism>
<evidence type="ECO:0000313" key="5">
    <source>
        <dbReference type="EMBL" id="CUV29041.1"/>
    </source>
</evidence>
<protein>
    <submittedName>
        <fullName evidence="10">MaoC family dehydratase</fullName>
    </submittedName>
    <submittedName>
        <fullName evidence="2">Phenylacetic acid degradation bifunctional protein PaaZ</fullName>
    </submittedName>
    <submittedName>
        <fullName evidence="9">Putative enoyl-CoA hydratase 1</fullName>
        <ecNumber evidence="9">4.2.1.17</ecNumber>
    </submittedName>
</protein>
<reference evidence="9" key="1">
    <citation type="submission" date="2015-10" db="EMBL/GenBank/DDBJ databases">
        <authorList>
            <person name="Gilbert D.G."/>
        </authorList>
    </citation>
    <scope>NUCLEOTIDE SEQUENCE</scope>
    <source>
        <strain evidence="9">Phyl III-seqv23</strain>
    </source>
</reference>
<dbReference type="EMBL" id="LN899825">
    <property type="protein sequence ID" value="CUV32277.1"/>
    <property type="molecule type" value="Genomic_DNA"/>
</dbReference>
<evidence type="ECO:0000313" key="8">
    <source>
        <dbReference type="EMBL" id="CUV53877.1"/>
    </source>
</evidence>
<dbReference type="EMBL" id="LN899821">
    <property type="protein sequence ID" value="CUV20113.1"/>
    <property type="molecule type" value="Genomic_DNA"/>
</dbReference>